<evidence type="ECO:0000256" key="1">
    <source>
        <dbReference type="ARBA" id="ARBA00009981"/>
    </source>
</evidence>
<dbReference type="InterPro" id="IPR036165">
    <property type="entry name" value="YefM-like_sf"/>
</dbReference>
<comment type="similarity">
    <text evidence="1 2">Belongs to the phD/YefM antitoxin family.</text>
</comment>
<dbReference type="NCBIfam" id="TIGR01552">
    <property type="entry name" value="phd_fam"/>
    <property type="match status" value="1"/>
</dbReference>
<comment type="caution">
    <text evidence="3">The sequence shown here is derived from an EMBL/GenBank/DDBJ whole genome shotgun (WGS) entry which is preliminary data.</text>
</comment>
<name>A0ABS0AG23_9GAMM</name>
<accession>A0ABS0AG23</accession>
<dbReference type="Proteomes" id="UP000644441">
    <property type="component" value="Unassembled WGS sequence"/>
</dbReference>
<dbReference type="Pfam" id="PF02604">
    <property type="entry name" value="PhdYeFM_antitox"/>
    <property type="match status" value="1"/>
</dbReference>
<reference evidence="3 4" key="1">
    <citation type="submission" date="2012-09" db="EMBL/GenBank/DDBJ databases">
        <title>Genome Sequence of alkane-degrading Bacterium Alcanivorax venustensis ISO4.</title>
        <authorList>
            <person name="Lai Q."/>
            <person name="Shao Z."/>
        </authorList>
    </citation>
    <scope>NUCLEOTIDE SEQUENCE [LARGE SCALE GENOMIC DNA]</scope>
    <source>
        <strain evidence="3 4">ISO4</strain>
    </source>
</reference>
<dbReference type="RefSeq" id="WP_194855259.1">
    <property type="nucleotide sequence ID" value="NZ_ARXR01000004.1"/>
</dbReference>
<evidence type="ECO:0000256" key="2">
    <source>
        <dbReference type="RuleBase" id="RU362080"/>
    </source>
</evidence>
<evidence type="ECO:0000313" key="4">
    <source>
        <dbReference type="Proteomes" id="UP000644441"/>
    </source>
</evidence>
<evidence type="ECO:0000313" key="3">
    <source>
        <dbReference type="EMBL" id="MBF5052210.1"/>
    </source>
</evidence>
<dbReference type="PANTHER" id="PTHR33713">
    <property type="entry name" value="ANTITOXIN YAFN-RELATED"/>
    <property type="match status" value="1"/>
</dbReference>
<dbReference type="EMBL" id="ARXR01000004">
    <property type="protein sequence ID" value="MBF5052210.1"/>
    <property type="molecule type" value="Genomic_DNA"/>
</dbReference>
<gene>
    <name evidence="3" type="ORF">ISO4_00812</name>
</gene>
<protein>
    <recommendedName>
        <fullName evidence="2">Antitoxin</fullName>
    </recommendedName>
</protein>
<dbReference type="PANTHER" id="PTHR33713:SF11">
    <property type="entry name" value="PREVENT-HOST-DEATH FAMILY PROTEIN"/>
    <property type="match status" value="1"/>
</dbReference>
<dbReference type="InterPro" id="IPR051405">
    <property type="entry name" value="phD/YefM_antitoxin"/>
</dbReference>
<dbReference type="SUPFAM" id="SSF143120">
    <property type="entry name" value="YefM-like"/>
    <property type="match status" value="1"/>
</dbReference>
<comment type="function">
    <text evidence="2">Antitoxin component of a type II toxin-antitoxin (TA) system.</text>
</comment>
<sequence length="103" mass="11458">MSVRFSEDVVPLSDLKVNPDKVIDRVQESHRPILLTSHGRGVAVVQRLEDYEKTLEELRFVKAVAQGVMESEAQGKVVDADEVHEWLASWGTDDEKDAPGSGQ</sequence>
<dbReference type="InterPro" id="IPR006442">
    <property type="entry name" value="Antitoxin_Phd/YefM"/>
</dbReference>
<keyword evidence="4" id="KW-1185">Reference proteome</keyword>
<proteinExistence type="inferred from homology"/>
<dbReference type="Gene3D" id="3.40.1620.10">
    <property type="entry name" value="YefM-like domain"/>
    <property type="match status" value="1"/>
</dbReference>
<organism evidence="3 4">
    <name type="scientific">Alloalcanivorax venustensis ISO4</name>
    <dbReference type="NCBI Taxonomy" id="1177184"/>
    <lineage>
        <taxon>Bacteria</taxon>
        <taxon>Pseudomonadati</taxon>
        <taxon>Pseudomonadota</taxon>
        <taxon>Gammaproteobacteria</taxon>
        <taxon>Oceanospirillales</taxon>
        <taxon>Alcanivoracaceae</taxon>
        <taxon>Alloalcanivorax</taxon>
    </lineage>
</organism>